<dbReference type="InterPro" id="IPR000086">
    <property type="entry name" value="NUDIX_hydrolase_dom"/>
</dbReference>
<keyword evidence="4" id="KW-1185">Reference proteome</keyword>
<protein>
    <submittedName>
        <fullName evidence="3">DNA mismatch repair hydrolase</fullName>
    </submittedName>
</protein>
<dbReference type="GO" id="GO:0016787">
    <property type="term" value="F:hydrolase activity"/>
    <property type="evidence" value="ECO:0007669"/>
    <property type="project" value="UniProtKB-KW"/>
</dbReference>
<dbReference type="PROSITE" id="PS00893">
    <property type="entry name" value="NUDIX_BOX"/>
    <property type="match status" value="1"/>
</dbReference>
<dbReference type="PROSITE" id="PS51462">
    <property type="entry name" value="NUDIX"/>
    <property type="match status" value="1"/>
</dbReference>
<evidence type="ECO:0000256" key="1">
    <source>
        <dbReference type="ARBA" id="ARBA00022801"/>
    </source>
</evidence>
<accession>A0A3B8DIY0</accession>
<dbReference type="SUPFAM" id="SSF55811">
    <property type="entry name" value="Nudix"/>
    <property type="match status" value="1"/>
</dbReference>
<dbReference type="EMBL" id="MH830339">
    <property type="protein sequence ID" value="AYJ73153.1"/>
    <property type="molecule type" value="Genomic_DNA"/>
</dbReference>
<dbReference type="Proteomes" id="UP000269143">
    <property type="component" value="Segment"/>
</dbReference>
<evidence type="ECO:0000313" key="3">
    <source>
        <dbReference type="EMBL" id="AYJ73153.1"/>
    </source>
</evidence>
<dbReference type="CDD" id="cd02883">
    <property type="entry name" value="NUDIX_Hydrolase"/>
    <property type="match status" value="1"/>
</dbReference>
<reference evidence="4" key="1">
    <citation type="submission" date="2018-09" db="EMBL/GenBank/DDBJ databases">
        <title>Complete genome of Proteus mirabilis phage Stubb.</title>
        <authorList>
            <person name="Bourgeois T.A."/>
            <person name="Lessor L."/>
            <person name="O'Leary C.J."/>
            <person name="Liu M."/>
        </authorList>
    </citation>
    <scope>NUCLEOTIDE SEQUENCE [LARGE SCALE GENOMIC DNA]</scope>
</reference>
<dbReference type="InterPro" id="IPR020084">
    <property type="entry name" value="NUDIX_hydrolase_CS"/>
</dbReference>
<dbReference type="Pfam" id="PF00293">
    <property type="entry name" value="NUDIX"/>
    <property type="match status" value="1"/>
</dbReference>
<name>A0A3B8DIY0_9CAUD</name>
<evidence type="ECO:0000259" key="2">
    <source>
        <dbReference type="PROSITE" id="PS51462"/>
    </source>
</evidence>
<evidence type="ECO:0000313" key="4">
    <source>
        <dbReference type="Proteomes" id="UP000269143"/>
    </source>
</evidence>
<proteinExistence type="predicted"/>
<sequence length="129" mass="14834">MITIASLTIVYNDDTDQFCMIKRHKDGEIGFPCGKVEEWETIQDGAIRELEEETGITLRDLHGAPQEIGRAMMDDCLVFVFGVNTRGNIKLIEREEGVPFWATPEEIRDTQGRFADFNRKALKIFYDNM</sequence>
<organism evidence="3 4">
    <name type="scientific">Proteus phage Stubb</name>
    <dbReference type="NCBI Taxonomy" id="2315597"/>
    <lineage>
        <taxon>Viruses</taxon>
        <taxon>Duplodnaviria</taxon>
        <taxon>Heunggongvirae</taxon>
        <taxon>Uroviricota</taxon>
        <taxon>Caudoviricetes</taxon>
        <taxon>Demerecviridae</taxon>
        <taxon>Novosibvirus</taxon>
        <taxon>Novosibvirus stubb</taxon>
    </lineage>
</organism>
<feature type="domain" description="Nudix hydrolase" evidence="2">
    <location>
        <begin position="1"/>
        <end position="127"/>
    </location>
</feature>
<dbReference type="Gene3D" id="3.90.79.10">
    <property type="entry name" value="Nucleoside Triphosphate Pyrophosphohydrolase"/>
    <property type="match status" value="1"/>
</dbReference>
<gene>
    <name evidence="3" type="ORF">CPT_Stubb_013</name>
</gene>
<dbReference type="InterPro" id="IPR015797">
    <property type="entry name" value="NUDIX_hydrolase-like_dom_sf"/>
</dbReference>
<keyword evidence="1 3" id="KW-0378">Hydrolase</keyword>